<gene>
    <name evidence="1" type="ORF">N8T08_010755</name>
</gene>
<keyword evidence="2" id="KW-1185">Reference proteome</keyword>
<protein>
    <submittedName>
        <fullName evidence="1">NRPS-like protein biosynthetic cluster</fullName>
    </submittedName>
</protein>
<dbReference type="Proteomes" id="UP001177260">
    <property type="component" value="Unassembled WGS sequence"/>
</dbReference>
<evidence type="ECO:0000313" key="2">
    <source>
        <dbReference type="Proteomes" id="UP001177260"/>
    </source>
</evidence>
<proteinExistence type="predicted"/>
<organism evidence="1 2">
    <name type="scientific">Aspergillus melleus</name>
    <dbReference type="NCBI Taxonomy" id="138277"/>
    <lineage>
        <taxon>Eukaryota</taxon>
        <taxon>Fungi</taxon>
        <taxon>Dikarya</taxon>
        <taxon>Ascomycota</taxon>
        <taxon>Pezizomycotina</taxon>
        <taxon>Eurotiomycetes</taxon>
        <taxon>Eurotiomycetidae</taxon>
        <taxon>Eurotiales</taxon>
        <taxon>Aspergillaceae</taxon>
        <taxon>Aspergillus</taxon>
        <taxon>Aspergillus subgen. Circumdati</taxon>
    </lineage>
</organism>
<reference evidence="1 2" key="1">
    <citation type="journal article" date="2023" name="ACS Omega">
        <title>Identification of the Neoaspergillic Acid Biosynthesis Gene Cluster by Establishing an In Vitro CRISPR-Ribonucleoprotein Genetic System in Aspergillus melleus.</title>
        <authorList>
            <person name="Yuan B."/>
            <person name="Grau M.F."/>
            <person name="Murata R.M."/>
            <person name="Torok T."/>
            <person name="Venkateswaran K."/>
            <person name="Stajich J.E."/>
            <person name="Wang C.C.C."/>
        </authorList>
    </citation>
    <scope>NUCLEOTIDE SEQUENCE [LARGE SCALE GENOMIC DNA]</scope>
    <source>
        <strain evidence="1 2">IMV 1140</strain>
    </source>
</reference>
<sequence length="386" mass="42376">MKPSVAEHFQHSCRTTPIPALLDELADLHPHQPMVSIPCDSHDASAGYRDVSYGEFARAVNRAAWWIVETLGSRSSSFEALHYVAPQDLSYMVLAVAAVKTGYITLTCHPAAGLDTHVSLIEKTNCQYLLHPAPGFPKAKLILSNQPHLKAIMTPTLDFWLSDSDGPVRVYPYNKTLDEVLQVPFAAIHTSATTGSAKPIIMTHATMNQQALMYLCAEDPASVNFSHWRDQRVAYLAPMTIAAGFYTLLGINLVYNLTVVLPISSSAGPITADVLDGIVQHGDVRSVIVSPKNLRATCANPSYLNRLRDLSHLVVVGAPCPLDIGPVLRHYIPITYVYGSSEANVFPIHITQDPEDWAYLKFDAVVPYEFRPVGHDLHELSDEGSL</sequence>
<accession>A0ACC3BCI6</accession>
<dbReference type="EMBL" id="JAOPJF010000009">
    <property type="protein sequence ID" value="KAK1148116.1"/>
    <property type="molecule type" value="Genomic_DNA"/>
</dbReference>
<evidence type="ECO:0000313" key="1">
    <source>
        <dbReference type="EMBL" id="KAK1148116.1"/>
    </source>
</evidence>
<name>A0ACC3BCI6_9EURO</name>
<comment type="caution">
    <text evidence="1">The sequence shown here is derived from an EMBL/GenBank/DDBJ whole genome shotgun (WGS) entry which is preliminary data.</text>
</comment>